<sequence length="304" mass="34421">MNQSSKKLITHNGSFHTDDIFAAATLSLLLERKGESYEIIRTRDEEIIKNGKKDGQYVFDVGGVYDAEQNRFDHHQVGGAGKNKNNIEYSSFGLVWEKFGEEFCGSSEVADIIEKKLVAPVDAHDNGVDLVKNISDVSPYHIQHFFSSMNPTWREEDFDSDKMFLEAVAIAKKILLREVTHITDFVLAEKSVISFYSKAQDKRIIILDKNYPSEYILTNFPEPLFVIYPRERDTWGAKAIRTDVKSFKNRKDFPVSWAGLRDEELQKASGVSDAVFCHRALFLAVAKSPEGATKLAQIALESLE</sequence>
<comment type="similarity">
    <text evidence="1">Belongs to the MYG1 family.</text>
</comment>
<dbReference type="InterPro" id="IPR003226">
    <property type="entry name" value="MYG1_exonuclease"/>
</dbReference>
<dbReference type="GO" id="GO:0005737">
    <property type="term" value="C:cytoplasm"/>
    <property type="evidence" value="ECO:0007669"/>
    <property type="project" value="TreeGrafter"/>
</dbReference>
<reference evidence="2 3" key="1">
    <citation type="journal article" date="2015" name="Nature">
        <title>rRNA introns, odd ribosomes, and small enigmatic genomes across a large radiation of phyla.</title>
        <authorList>
            <person name="Brown C.T."/>
            <person name="Hug L.A."/>
            <person name="Thomas B.C."/>
            <person name="Sharon I."/>
            <person name="Castelle C.J."/>
            <person name="Singh A."/>
            <person name="Wilkins M.J."/>
            <person name="Williams K.H."/>
            <person name="Banfield J.F."/>
        </authorList>
    </citation>
    <scope>NUCLEOTIDE SEQUENCE [LARGE SCALE GENOMIC DNA]</scope>
</reference>
<dbReference type="Pfam" id="PF03690">
    <property type="entry name" value="MYG1_exonuc"/>
    <property type="match status" value="1"/>
</dbReference>
<dbReference type="AlphaFoldDB" id="A0A837HR90"/>
<organism evidence="2 3">
    <name type="scientific">Candidatus Nomurabacteria bacterium GW2011_GWD2_39_12</name>
    <dbReference type="NCBI Taxonomy" id="1618759"/>
    <lineage>
        <taxon>Bacteria</taxon>
        <taxon>Candidatus Nomuraibacteriota</taxon>
    </lineage>
</organism>
<dbReference type="GO" id="GO:0016787">
    <property type="term" value="F:hydrolase activity"/>
    <property type="evidence" value="ECO:0007669"/>
    <property type="project" value="UniProtKB-KW"/>
</dbReference>
<evidence type="ECO:0000256" key="1">
    <source>
        <dbReference type="ARBA" id="ARBA00010105"/>
    </source>
</evidence>
<dbReference type="PANTHER" id="PTHR11215:SF1">
    <property type="entry name" value="MYG1 EXONUCLEASE"/>
    <property type="match status" value="1"/>
</dbReference>
<name>A0A837HR90_9BACT</name>
<comment type="caution">
    <text evidence="2">The sequence shown here is derived from an EMBL/GenBank/DDBJ whole genome shotgun (WGS) entry which is preliminary data.</text>
</comment>
<evidence type="ECO:0000313" key="3">
    <source>
        <dbReference type="Proteomes" id="UP000033998"/>
    </source>
</evidence>
<accession>A0A837HR90</accession>
<dbReference type="PANTHER" id="PTHR11215">
    <property type="entry name" value="METAL DEPENDENT HYDROLASE - RELATED"/>
    <property type="match status" value="1"/>
</dbReference>
<keyword evidence="2" id="KW-0378">Hydrolase</keyword>
<proteinExistence type="inferred from homology"/>
<protein>
    <submittedName>
        <fullName evidence="2">Metal-dependent protein hydrolase</fullName>
    </submittedName>
</protein>
<evidence type="ECO:0000313" key="2">
    <source>
        <dbReference type="EMBL" id="KKR02005.1"/>
    </source>
</evidence>
<dbReference type="Proteomes" id="UP000033998">
    <property type="component" value="Unassembled WGS sequence"/>
</dbReference>
<dbReference type="EMBL" id="LBWE01000004">
    <property type="protein sequence ID" value="KKR02005.1"/>
    <property type="molecule type" value="Genomic_DNA"/>
</dbReference>
<gene>
    <name evidence="2" type="ORF">UT27_C0004G0076</name>
</gene>